<dbReference type="InterPro" id="IPR002905">
    <property type="entry name" value="Trm1"/>
</dbReference>
<comment type="similarity">
    <text evidence="7">Belongs to the class I-like SAM-binding methyltransferase superfamily. Trm1 family.</text>
</comment>
<protein>
    <recommendedName>
        <fullName evidence="7">tRNA (guanine(26)-N(2))-dimethyltransferase</fullName>
        <ecNumber evidence="7">2.1.1.216</ecNumber>
    </recommendedName>
</protein>
<dbReference type="InterPro" id="IPR029063">
    <property type="entry name" value="SAM-dependent_MTases_sf"/>
</dbReference>
<dbReference type="EC" id="2.1.1.216" evidence="7"/>
<reference evidence="9" key="1">
    <citation type="submission" date="2017-08" db="EMBL/GenBank/DDBJ databases">
        <authorList>
            <person name="Polle J.E."/>
            <person name="Barry K."/>
            <person name="Cushman J."/>
            <person name="Schmutz J."/>
            <person name="Tran D."/>
            <person name="Hathwaick L.T."/>
            <person name="Yim W.C."/>
            <person name="Jenkins J."/>
            <person name="Mckie-Krisberg Z.M."/>
            <person name="Prochnik S."/>
            <person name="Lindquist E."/>
            <person name="Dockter R.B."/>
            <person name="Adam C."/>
            <person name="Molina H."/>
            <person name="Bunkerborg J."/>
            <person name="Jin E."/>
            <person name="Buchheim M."/>
            <person name="Magnuson J."/>
        </authorList>
    </citation>
    <scope>NUCLEOTIDE SEQUENCE</scope>
    <source>
        <strain evidence="9">CCAP 19/18</strain>
    </source>
</reference>
<name>A0ABQ7GQ90_DUNSA</name>
<dbReference type="InterPro" id="IPR042296">
    <property type="entry name" value="tRNA_met_Trm1_C"/>
</dbReference>
<evidence type="ECO:0000256" key="6">
    <source>
        <dbReference type="ARBA" id="ARBA00022884"/>
    </source>
</evidence>
<gene>
    <name evidence="9" type="ORF">DUNSADRAFT_5407</name>
</gene>
<evidence type="ECO:0000313" key="10">
    <source>
        <dbReference type="Proteomes" id="UP000815325"/>
    </source>
</evidence>
<keyword evidence="4 7" id="KW-0949">S-adenosyl-L-methionine</keyword>
<dbReference type="CDD" id="cd02440">
    <property type="entry name" value="AdoMet_MTases"/>
    <property type="match status" value="1"/>
</dbReference>
<accession>A0ABQ7GQ90</accession>
<evidence type="ECO:0000256" key="1">
    <source>
        <dbReference type="ARBA" id="ARBA00022555"/>
    </source>
</evidence>
<dbReference type="GO" id="GO:0032259">
    <property type="term" value="P:methylation"/>
    <property type="evidence" value="ECO:0007669"/>
    <property type="project" value="UniProtKB-KW"/>
</dbReference>
<evidence type="ECO:0000256" key="5">
    <source>
        <dbReference type="ARBA" id="ARBA00022694"/>
    </source>
</evidence>
<feature type="region of interest" description="Disordered" evidence="8">
    <location>
        <begin position="1"/>
        <end position="44"/>
    </location>
</feature>
<keyword evidence="5 7" id="KW-0819">tRNA processing</keyword>
<dbReference type="Pfam" id="PF02005">
    <property type="entry name" value="TRM"/>
    <property type="match status" value="3"/>
</dbReference>
<dbReference type="PANTHER" id="PTHR10631">
    <property type="entry name" value="N 2 ,N 2 -DIMETHYLGUANOSINE TRNA METHYLTRANSFERASE"/>
    <property type="match status" value="1"/>
</dbReference>
<keyword evidence="2 7" id="KW-0489">Methyltransferase</keyword>
<dbReference type="GO" id="GO:0008168">
    <property type="term" value="F:methyltransferase activity"/>
    <property type="evidence" value="ECO:0007669"/>
    <property type="project" value="UniProtKB-KW"/>
</dbReference>
<organism evidence="9 10">
    <name type="scientific">Dunaliella salina</name>
    <name type="common">Green alga</name>
    <name type="synonym">Protococcus salinus</name>
    <dbReference type="NCBI Taxonomy" id="3046"/>
    <lineage>
        <taxon>Eukaryota</taxon>
        <taxon>Viridiplantae</taxon>
        <taxon>Chlorophyta</taxon>
        <taxon>core chlorophytes</taxon>
        <taxon>Chlorophyceae</taxon>
        <taxon>CS clade</taxon>
        <taxon>Chlamydomonadales</taxon>
        <taxon>Dunaliellaceae</taxon>
        <taxon>Dunaliella</taxon>
    </lineage>
</organism>
<evidence type="ECO:0000256" key="7">
    <source>
        <dbReference type="PROSITE-ProRule" id="PRU00958"/>
    </source>
</evidence>
<keyword evidence="1 7" id="KW-0820">tRNA-binding</keyword>
<dbReference type="Proteomes" id="UP000815325">
    <property type="component" value="Unassembled WGS sequence"/>
</dbReference>
<keyword evidence="10" id="KW-1185">Reference proteome</keyword>
<evidence type="ECO:0000256" key="8">
    <source>
        <dbReference type="SAM" id="MobiDB-lite"/>
    </source>
</evidence>
<proteinExistence type="inferred from homology"/>
<evidence type="ECO:0000256" key="4">
    <source>
        <dbReference type="ARBA" id="ARBA00022691"/>
    </source>
</evidence>
<evidence type="ECO:0000256" key="2">
    <source>
        <dbReference type="ARBA" id="ARBA00022603"/>
    </source>
</evidence>
<keyword evidence="3 7" id="KW-0808">Transferase</keyword>
<evidence type="ECO:0000313" key="9">
    <source>
        <dbReference type="EMBL" id="KAF5836780.1"/>
    </source>
</evidence>
<dbReference type="Gene3D" id="3.40.50.150">
    <property type="entry name" value="Vaccinia Virus protein VP39"/>
    <property type="match status" value="1"/>
</dbReference>
<dbReference type="PROSITE" id="PS51626">
    <property type="entry name" value="SAM_MT_TRM1"/>
    <property type="match status" value="1"/>
</dbReference>
<keyword evidence="6 7" id="KW-0694">RNA-binding</keyword>
<dbReference type="Gene3D" id="3.30.56.70">
    <property type="entry name" value="N2,N2-dimethylguanosine tRNA methyltransferase, C-terminal domain"/>
    <property type="match status" value="1"/>
</dbReference>
<evidence type="ECO:0000256" key="3">
    <source>
        <dbReference type="ARBA" id="ARBA00022679"/>
    </source>
</evidence>
<sequence>MLSCNLHARHQFHPPTQPHQEGRQQRTRRRASAPPAPPSANAEQFNVQPAELNQERGMPFLTGPAFYRPESGLSRDLSTLAAAVHKRRSGSLKVLDLMAGSGIRSARYMKQAGADVWCNDLDPRLRETQVMNLLCPDLEAKDQSSNEEALLSKAHILRPGGLNRDVWEWEQRGVGANIRVSQVDATRILTACFLNEDFYDVIDIDSFGSDSRFIGSSLDAVKHGGLLYLTSTDGFSAGGHRPARSLAAYGAFVRAGLPSSNENGLRMLIGVAVREGAVRGLKVTPVFSLYSFHGPVFRAMLRVTRSSQWPHKDYGFIGYCHVHGQTSKVPWKDLSGAVCTCCGLSKKGKPLSLSGPIWTGPLHDRDELQSIADEAAARGWQGYSFDDGSQWSQNKARELRSKKNGPQRLEDVLQVMLGEADERLKPGFMNMEYLGKHLMSYPPRDVLIAELRSKGFAASRSHLETKAFRTSATLQEIIAVCIGLGVEPRESSDVCKSITAP</sequence>
<comment type="catalytic activity">
    <reaction evidence="7">
        <text>guanosine(26) in tRNA + 2 S-adenosyl-L-methionine = N(2)-dimethylguanosine(26) in tRNA + 2 S-adenosyl-L-homocysteine + 2 H(+)</text>
        <dbReference type="Rhea" id="RHEA:43140"/>
        <dbReference type="Rhea" id="RHEA-COMP:10359"/>
        <dbReference type="Rhea" id="RHEA-COMP:10360"/>
        <dbReference type="ChEBI" id="CHEBI:15378"/>
        <dbReference type="ChEBI" id="CHEBI:57856"/>
        <dbReference type="ChEBI" id="CHEBI:59789"/>
        <dbReference type="ChEBI" id="CHEBI:74269"/>
        <dbReference type="ChEBI" id="CHEBI:74513"/>
        <dbReference type="EC" id="2.1.1.216"/>
    </reaction>
</comment>
<comment type="caution">
    <text evidence="9">The sequence shown here is derived from an EMBL/GenBank/DDBJ whole genome shotgun (WGS) entry which is preliminary data.</text>
</comment>
<dbReference type="SUPFAM" id="SSF53335">
    <property type="entry name" value="S-adenosyl-L-methionine-dependent methyltransferases"/>
    <property type="match status" value="1"/>
</dbReference>
<dbReference type="EMBL" id="MU069643">
    <property type="protein sequence ID" value="KAF5836780.1"/>
    <property type="molecule type" value="Genomic_DNA"/>
</dbReference>
<dbReference type="PANTHER" id="PTHR10631:SF9">
    <property type="entry name" value="TRNA (GUANINE(26)-N(2))-DIMETHYLTRANSFERASE"/>
    <property type="match status" value="1"/>
</dbReference>